<dbReference type="Proteomes" id="UP001497522">
    <property type="component" value="Chromosome 12"/>
</dbReference>
<dbReference type="EMBL" id="OZ023713">
    <property type="protein sequence ID" value="CAK9862183.1"/>
    <property type="molecule type" value="Genomic_DNA"/>
</dbReference>
<proteinExistence type="predicted"/>
<gene>
    <name evidence="1" type="ORF">CSSPJE1EN2_LOCUS5178</name>
</gene>
<accession>A0ABP1AI79</accession>
<sequence length="92" mass="10989">MDLECVDCREALFYGYPEVSFEFAEMLRKLDIIDTAIEKCLRIDRQQLQYIAVSLSIENIPFHLLETRRNRSEANRWTQSRTGKLRMFDQLV</sequence>
<keyword evidence="2" id="KW-1185">Reference proteome</keyword>
<evidence type="ECO:0000313" key="2">
    <source>
        <dbReference type="Proteomes" id="UP001497522"/>
    </source>
</evidence>
<reference evidence="1" key="1">
    <citation type="submission" date="2024-03" db="EMBL/GenBank/DDBJ databases">
        <authorList>
            <consortium name="ELIXIR-Norway"/>
            <consortium name="Elixir Norway"/>
        </authorList>
    </citation>
    <scope>NUCLEOTIDE SEQUENCE</scope>
</reference>
<evidence type="ECO:0000313" key="1">
    <source>
        <dbReference type="EMBL" id="CAK9862183.1"/>
    </source>
</evidence>
<name>A0ABP1AI79_9BRYO</name>
<organism evidence="1 2">
    <name type="scientific">Sphagnum jensenii</name>
    <dbReference type="NCBI Taxonomy" id="128206"/>
    <lineage>
        <taxon>Eukaryota</taxon>
        <taxon>Viridiplantae</taxon>
        <taxon>Streptophyta</taxon>
        <taxon>Embryophyta</taxon>
        <taxon>Bryophyta</taxon>
        <taxon>Sphagnophytina</taxon>
        <taxon>Sphagnopsida</taxon>
        <taxon>Sphagnales</taxon>
        <taxon>Sphagnaceae</taxon>
        <taxon>Sphagnum</taxon>
    </lineage>
</organism>
<protein>
    <submittedName>
        <fullName evidence="1">Uncharacterized protein</fullName>
    </submittedName>
</protein>